<proteinExistence type="predicted"/>
<accession>A0A1G2I9B6</accession>
<evidence type="ECO:0000313" key="1">
    <source>
        <dbReference type="EMBL" id="OGZ71373.1"/>
    </source>
</evidence>
<protein>
    <recommendedName>
        <fullName evidence="3">Restriction endonuclease</fullName>
    </recommendedName>
</protein>
<organism evidence="1 2">
    <name type="scientific">Candidatus Staskawiczbacteria bacterium RIFCSPLOWO2_01_FULL_37_25b</name>
    <dbReference type="NCBI Taxonomy" id="1802213"/>
    <lineage>
        <taxon>Bacteria</taxon>
        <taxon>Candidatus Staskawicziibacteriota</taxon>
    </lineage>
</organism>
<gene>
    <name evidence="1" type="ORF">A2998_01950</name>
</gene>
<evidence type="ECO:0008006" key="3">
    <source>
        <dbReference type="Google" id="ProtNLM"/>
    </source>
</evidence>
<reference evidence="1 2" key="1">
    <citation type="journal article" date="2016" name="Nat. Commun.">
        <title>Thousands of microbial genomes shed light on interconnected biogeochemical processes in an aquifer system.</title>
        <authorList>
            <person name="Anantharaman K."/>
            <person name="Brown C.T."/>
            <person name="Hug L.A."/>
            <person name="Sharon I."/>
            <person name="Castelle C.J."/>
            <person name="Probst A.J."/>
            <person name="Thomas B.C."/>
            <person name="Singh A."/>
            <person name="Wilkins M.J."/>
            <person name="Karaoz U."/>
            <person name="Brodie E.L."/>
            <person name="Williams K.H."/>
            <person name="Hubbard S.S."/>
            <person name="Banfield J.F."/>
        </authorList>
    </citation>
    <scope>NUCLEOTIDE SEQUENCE [LARGE SCALE GENOMIC DNA]</scope>
</reference>
<evidence type="ECO:0000313" key="2">
    <source>
        <dbReference type="Proteomes" id="UP000178826"/>
    </source>
</evidence>
<name>A0A1G2I9B6_9BACT</name>
<sequence length="287" mass="33345">MSFNKAMKQIPIDELDNLRKEFEKNPSLKDYVPEFNALIDAVRTIYLSQLTVKYKEHDVMIGAPQLTDEEIKKQEALREDMTESRALIQWHVLQNEADSEYLGTLFSILRNTMDKLEFKKEWWGTERGLRQELGVLKLLKKDFKKVTPGEPKEDAHYAIDFWTETHNGTTVIFQSKSTSPFLKDGVYSESDVDSLEKEFSTGTYAYVDLKYKQQFSDDERPTPLVKLRKIQQDIKKAKEYAISKGIEKPIFYLIACNANNFEDITGNPIQYATTSVANRLWEISQNE</sequence>
<comment type="caution">
    <text evidence="1">The sequence shown here is derived from an EMBL/GenBank/DDBJ whole genome shotgun (WGS) entry which is preliminary data.</text>
</comment>
<dbReference type="EMBL" id="MHOZ01000057">
    <property type="protein sequence ID" value="OGZ71373.1"/>
    <property type="molecule type" value="Genomic_DNA"/>
</dbReference>
<dbReference type="Proteomes" id="UP000178826">
    <property type="component" value="Unassembled WGS sequence"/>
</dbReference>
<dbReference type="AlphaFoldDB" id="A0A1G2I9B6"/>